<name>A0A0M3HME6_ASCLU</name>
<keyword evidence="2" id="KW-1185">Reference proteome</keyword>
<protein>
    <submittedName>
        <fullName evidence="3">Secreted protein</fullName>
    </submittedName>
</protein>
<proteinExistence type="predicted"/>
<evidence type="ECO:0000313" key="3">
    <source>
        <dbReference type="WBParaSite" id="ALUE_0000269101-mRNA-1"/>
    </source>
</evidence>
<dbReference type="Proteomes" id="UP000036681">
    <property type="component" value="Unplaced"/>
</dbReference>
<dbReference type="WBParaSite" id="ALUE_0000269101-mRNA-1">
    <property type="protein sequence ID" value="ALUE_0000269101-mRNA-1"/>
    <property type="gene ID" value="ALUE_0000269101"/>
</dbReference>
<dbReference type="AlphaFoldDB" id="A0A0M3HME6"/>
<feature type="signal peptide" evidence="1">
    <location>
        <begin position="1"/>
        <end position="23"/>
    </location>
</feature>
<keyword evidence="1" id="KW-0732">Signal</keyword>
<organism evidence="2 3">
    <name type="scientific">Ascaris lumbricoides</name>
    <name type="common">Giant roundworm</name>
    <dbReference type="NCBI Taxonomy" id="6252"/>
    <lineage>
        <taxon>Eukaryota</taxon>
        <taxon>Metazoa</taxon>
        <taxon>Ecdysozoa</taxon>
        <taxon>Nematoda</taxon>
        <taxon>Chromadorea</taxon>
        <taxon>Rhabditida</taxon>
        <taxon>Spirurina</taxon>
        <taxon>Ascaridomorpha</taxon>
        <taxon>Ascaridoidea</taxon>
        <taxon>Ascarididae</taxon>
        <taxon>Ascaris</taxon>
    </lineage>
</organism>
<accession>A0A0M3HME6</accession>
<evidence type="ECO:0000313" key="2">
    <source>
        <dbReference type="Proteomes" id="UP000036681"/>
    </source>
</evidence>
<feature type="chain" id="PRO_5005656210" evidence="1">
    <location>
        <begin position="24"/>
        <end position="79"/>
    </location>
</feature>
<reference evidence="3" key="1">
    <citation type="submission" date="2017-02" db="UniProtKB">
        <authorList>
            <consortium name="WormBaseParasite"/>
        </authorList>
    </citation>
    <scope>IDENTIFICATION</scope>
</reference>
<sequence length="79" mass="8633">MRSVNRSLINPLLIIAFITLRKCSPCVHISKSHDGNFTSISAKQTERSPQIYKKKSSEMTVVVSDASTCNGTSVESECA</sequence>
<evidence type="ECO:0000256" key="1">
    <source>
        <dbReference type="SAM" id="SignalP"/>
    </source>
</evidence>